<evidence type="ECO:0008006" key="3">
    <source>
        <dbReference type="Google" id="ProtNLM"/>
    </source>
</evidence>
<dbReference type="EMBL" id="AP027371">
    <property type="protein sequence ID" value="BDY14000.1"/>
    <property type="molecule type" value="Genomic_DNA"/>
</dbReference>
<sequence>MYSTKPTFVYGFHGLDKSVAVDILNQKTDFKPSKNSYDWLGEGVYFWEDNYKRAKEYAQVASKRKDSKIKEPFVLGAIIDLGNCLDLLDQKYLDFLKIAYDSLKKELESEGKSLPTNSAFGPHDFDFKKRELDCAVIRYAHQLAEEAGEKFDSVRAAFWEGEKLYPGAGFRTGNHIQLAILNPNCIKGVFIPRQKV</sequence>
<accession>A0ABN6WXF8</accession>
<dbReference type="RefSeq" id="WP_286338063.1">
    <property type="nucleotide sequence ID" value="NZ_AP027371.1"/>
</dbReference>
<evidence type="ECO:0000313" key="1">
    <source>
        <dbReference type="EMBL" id="BDY14000.1"/>
    </source>
</evidence>
<name>A0ABN6WXF8_9BACT</name>
<dbReference type="Proteomes" id="UP001321445">
    <property type="component" value="Plasmid pISO32_1"/>
</dbReference>
<protein>
    <recommendedName>
        <fullName evidence="3">DUF3990 domain-containing protein</fullName>
    </recommendedName>
</protein>
<evidence type="ECO:0000313" key="2">
    <source>
        <dbReference type="Proteomes" id="UP001321445"/>
    </source>
</evidence>
<keyword evidence="1" id="KW-0614">Plasmid</keyword>
<geneLocation type="plasmid" evidence="1 2">
    <name>pISO32_1</name>
</geneLocation>
<reference evidence="1 2" key="1">
    <citation type="submission" date="2023-03" db="EMBL/GenBank/DDBJ databases">
        <title>Description of Hydrogenimonas sp. ISO32.</title>
        <authorList>
            <person name="Mino S."/>
            <person name="Fukazawa S."/>
            <person name="Sawabe T."/>
        </authorList>
    </citation>
    <scope>NUCLEOTIDE SEQUENCE [LARGE SCALE GENOMIC DNA]</scope>
    <source>
        <strain evidence="1 2">ISO32</strain>
        <plasmid evidence="1 2">pISO32_1</plasmid>
    </source>
</reference>
<gene>
    <name evidence="1" type="ORF">HCR_23130</name>
</gene>
<proteinExistence type="predicted"/>
<dbReference type="SUPFAM" id="SSF56399">
    <property type="entry name" value="ADP-ribosylation"/>
    <property type="match status" value="1"/>
</dbReference>
<dbReference type="Gene3D" id="3.90.228.10">
    <property type="match status" value="1"/>
</dbReference>
<organism evidence="1 2">
    <name type="scientific">Hydrogenimonas cancrithermarum</name>
    <dbReference type="NCBI Taxonomy" id="2993563"/>
    <lineage>
        <taxon>Bacteria</taxon>
        <taxon>Pseudomonadati</taxon>
        <taxon>Campylobacterota</taxon>
        <taxon>Epsilonproteobacteria</taxon>
        <taxon>Campylobacterales</taxon>
        <taxon>Hydrogenimonadaceae</taxon>
        <taxon>Hydrogenimonas</taxon>
    </lineage>
</organism>
<keyword evidence="2" id="KW-1185">Reference proteome</keyword>